<feature type="region of interest" description="Disordered" evidence="2">
    <location>
        <begin position="489"/>
        <end position="514"/>
    </location>
</feature>
<evidence type="ECO:0000256" key="1">
    <source>
        <dbReference type="RuleBase" id="RU004003"/>
    </source>
</evidence>
<feature type="compositionally biased region" description="Gly residues" evidence="2">
    <location>
        <begin position="497"/>
        <end position="506"/>
    </location>
</feature>
<comment type="similarity">
    <text evidence="1">Belongs to the bacterial secretin family.</text>
</comment>
<dbReference type="InterPro" id="IPR001775">
    <property type="entry name" value="GspD/PilQ"/>
</dbReference>
<dbReference type="Pfam" id="PF00263">
    <property type="entry name" value="Secretin"/>
    <property type="match status" value="1"/>
</dbReference>
<dbReference type="EMBL" id="CP121196">
    <property type="protein sequence ID" value="XBH16964.1"/>
    <property type="molecule type" value="Genomic_DNA"/>
</dbReference>
<sequence length="514" mass="53303">MKPKTGIAIASVSTLTLVFCAGLAVLAQAPPPGTQPAATTNQDSTNDLSLSVGKSVVLDLARPVTRIVVGLGDFAQAQAVSPTQILLSGKAAGETSLIIWDQSGGRQFFNVTVRPSTFASTDVLDGLRRELRAELPGQNVRVSQDSGVIFLRGTVTNLNSSDRAVMIASTAGKVINLLNVNVPAPEPQILLKVRFASIDRTKEKQLGINIFSTGLGNTIGAVSTGQFPGPSPTPSGSGATLSAVNPLNLFAFYPGINLGATIQALETKGLAEVLAEPNVLAKNGHQASFLAGGEYPYPVAQSGSTGGASAPITIQYKQYGVLIAFLPTITNRGTIRLQVAPEVSALDYGNAVNIGGATVPALTIRRVKTEVELADGQSFVIGGLLDNRENANFQKIPFLGDIPILGKFFQSMDRKKSNTELIVIVTPEIVNPIDAGTPVPELKFPEGFLPPNSAIPMHTPDTKIAGATAPPPPATIPVEKLIESMKPETPLTIDGGMSVGGGGGGAVSSQPAPQ</sequence>
<feature type="domain" description="Type II/III secretion system secretin-like" evidence="4">
    <location>
        <begin position="264"/>
        <end position="430"/>
    </location>
</feature>
<accession>A0AAU7DH01</accession>
<dbReference type="PANTHER" id="PTHR30332">
    <property type="entry name" value="PROBABLE GENERAL SECRETION PATHWAY PROTEIN D"/>
    <property type="match status" value="1"/>
</dbReference>
<feature type="chain" id="PRO_5043761533" evidence="3">
    <location>
        <begin position="30"/>
        <end position="514"/>
    </location>
</feature>
<reference evidence="6" key="1">
    <citation type="submission" date="2023-03" db="EMBL/GenBank/DDBJ databases">
        <title>Edaphobacter sp.</title>
        <authorList>
            <person name="Huber K.J."/>
            <person name="Papendorf J."/>
            <person name="Pilke C."/>
            <person name="Bunk B."/>
            <person name="Sproeer C."/>
            <person name="Pester M."/>
        </authorList>
    </citation>
    <scope>NUCLEOTIDE SEQUENCE</scope>
    <source>
        <strain evidence="6">DSM 110680</strain>
    </source>
</reference>
<evidence type="ECO:0000259" key="4">
    <source>
        <dbReference type="Pfam" id="PF00263"/>
    </source>
</evidence>
<dbReference type="PANTHER" id="PTHR30332:SF17">
    <property type="entry name" value="TYPE IV PILIATION SYSTEM PROTEIN DR_0774-RELATED"/>
    <property type="match status" value="1"/>
</dbReference>
<evidence type="ECO:0000313" key="6">
    <source>
        <dbReference type="EMBL" id="XBH16964.1"/>
    </source>
</evidence>
<feature type="domain" description="Pilus formation protein N-terminal" evidence="5">
    <location>
        <begin position="46"/>
        <end position="113"/>
    </location>
</feature>
<dbReference type="Pfam" id="PF13629">
    <property type="entry name" value="T2SS-T3SS_pil_N"/>
    <property type="match status" value="1"/>
</dbReference>
<organism evidence="6">
    <name type="scientific">Telmatobacter sp. DSM 110680</name>
    <dbReference type="NCBI Taxonomy" id="3036704"/>
    <lineage>
        <taxon>Bacteria</taxon>
        <taxon>Pseudomonadati</taxon>
        <taxon>Acidobacteriota</taxon>
        <taxon>Terriglobia</taxon>
        <taxon>Terriglobales</taxon>
        <taxon>Acidobacteriaceae</taxon>
        <taxon>Telmatobacter</taxon>
    </lineage>
</organism>
<evidence type="ECO:0000256" key="2">
    <source>
        <dbReference type="SAM" id="MobiDB-lite"/>
    </source>
</evidence>
<dbReference type="RefSeq" id="WP_348262194.1">
    <property type="nucleotide sequence ID" value="NZ_CP121196.1"/>
</dbReference>
<protein>
    <submittedName>
        <fullName evidence="6">Type II and III secretion system protein family protein</fullName>
    </submittedName>
</protein>
<evidence type="ECO:0000256" key="3">
    <source>
        <dbReference type="SAM" id="SignalP"/>
    </source>
</evidence>
<evidence type="ECO:0000259" key="5">
    <source>
        <dbReference type="Pfam" id="PF13629"/>
    </source>
</evidence>
<dbReference type="GO" id="GO:0015627">
    <property type="term" value="C:type II protein secretion system complex"/>
    <property type="evidence" value="ECO:0007669"/>
    <property type="project" value="TreeGrafter"/>
</dbReference>
<dbReference type="PRINTS" id="PR01032">
    <property type="entry name" value="PHAGEIV"/>
</dbReference>
<dbReference type="InterPro" id="IPR032789">
    <property type="entry name" value="T2SS-T3SS_pil_N"/>
</dbReference>
<name>A0AAU7DH01_9BACT</name>
<keyword evidence="3" id="KW-0732">Signal</keyword>
<dbReference type="AlphaFoldDB" id="A0AAU7DH01"/>
<proteinExistence type="inferred from homology"/>
<dbReference type="InterPro" id="IPR050810">
    <property type="entry name" value="Bact_Secretion_Sys_Channel"/>
</dbReference>
<dbReference type="GO" id="GO:0009306">
    <property type="term" value="P:protein secretion"/>
    <property type="evidence" value="ECO:0007669"/>
    <property type="project" value="InterPro"/>
</dbReference>
<feature type="signal peptide" evidence="3">
    <location>
        <begin position="1"/>
        <end position="29"/>
    </location>
</feature>
<dbReference type="PRINTS" id="PR00811">
    <property type="entry name" value="BCTERIALGSPD"/>
</dbReference>
<gene>
    <name evidence="6" type="ORF">P8935_20615</name>
</gene>
<dbReference type="InterPro" id="IPR004846">
    <property type="entry name" value="T2SS/T3SS_dom"/>
</dbReference>